<dbReference type="KEGG" id="mbe:MBM_06760"/>
<reference evidence="1 2" key="1">
    <citation type="journal article" date="2012" name="BMC Genomics">
        <title>Sequencing the genome of Marssonina brunnea reveals fungus-poplar co-evolution.</title>
        <authorList>
            <person name="Zhu S."/>
            <person name="Cao Y.-Z."/>
            <person name="Jiang C."/>
            <person name="Tan B.-Y."/>
            <person name="Wang Z."/>
            <person name="Feng S."/>
            <person name="Zhang L."/>
            <person name="Su X.-H."/>
            <person name="Brejova B."/>
            <person name="Vinar T."/>
            <person name="Xu M."/>
            <person name="Wang M.-X."/>
            <person name="Zhang S.-G."/>
            <person name="Huang M.-R."/>
            <person name="Wu R."/>
            <person name="Zhou Y."/>
        </authorList>
    </citation>
    <scope>NUCLEOTIDE SEQUENCE [LARGE SCALE GENOMIC DNA]</scope>
    <source>
        <strain evidence="1 2">MB_m1</strain>
    </source>
</reference>
<organism evidence="1 2">
    <name type="scientific">Marssonina brunnea f. sp. multigermtubi (strain MB_m1)</name>
    <name type="common">Marssonina leaf spot fungus</name>
    <dbReference type="NCBI Taxonomy" id="1072389"/>
    <lineage>
        <taxon>Eukaryota</taxon>
        <taxon>Fungi</taxon>
        <taxon>Dikarya</taxon>
        <taxon>Ascomycota</taxon>
        <taxon>Pezizomycotina</taxon>
        <taxon>Leotiomycetes</taxon>
        <taxon>Helotiales</taxon>
        <taxon>Drepanopezizaceae</taxon>
        <taxon>Drepanopeziza</taxon>
    </lineage>
</organism>
<name>K1XQW7_MARBU</name>
<protein>
    <submittedName>
        <fullName evidence="1">Uncharacterized protein</fullName>
    </submittedName>
</protein>
<accession>K1XQW7</accession>
<evidence type="ECO:0000313" key="2">
    <source>
        <dbReference type="Proteomes" id="UP000006753"/>
    </source>
</evidence>
<sequence length="269" mass="30488">MSPGPRASVTLAPWDPESPTHVERMYEQCGWKAGPAERCRGLQRQGVIALQWVVRLPIPHLRLHTFLVISSEQVSSGHRVTHRENMLPPTRSRRGSLVDSATRLGREKPVKASKRAFIPIGPISLDRQTACMNRLAIPTRLPGCILSLLSGYPMRCRELAQVSYCTPSSFWSFGSDLQTGRAAMDAAEKTWRRRASASSQRFWLLSTSTRHPGDERVEKFAGREKEEPRVGTCLIYKIVEKMWTGEDTMGKIWYTPGVFMRKEILRQVV</sequence>
<gene>
    <name evidence="1" type="ORF">MBM_06760</name>
</gene>
<proteinExistence type="predicted"/>
<dbReference type="Proteomes" id="UP000006753">
    <property type="component" value="Unassembled WGS sequence"/>
</dbReference>
<dbReference type="InParanoid" id="K1XQW7"/>
<dbReference type="OrthoDB" id="2326446at2759"/>
<dbReference type="AlphaFoldDB" id="K1XQW7"/>
<evidence type="ECO:0000313" key="1">
    <source>
        <dbReference type="EMBL" id="EKD14999.1"/>
    </source>
</evidence>
<keyword evidence="2" id="KW-1185">Reference proteome</keyword>
<dbReference type="EMBL" id="JH921443">
    <property type="protein sequence ID" value="EKD14999.1"/>
    <property type="molecule type" value="Genomic_DNA"/>
</dbReference>
<dbReference type="HOGENOM" id="CLU_089360_0_0_1"/>